<proteinExistence type="predicted"/>
<dbReference type="CDD" id="cd04301">
    <property type="entry name" value="NAT_SF"/>
    <property type="match status" value="1"/>
</dbReference>
<dbReference type="AlphaFoldDB" id="A0A8H9I5D2"/>
<dbReference type="Proteomes" id="UP000623776">
    <property type="component" value="Unassembled WGS sequence"/>
</dbReference>
<dbReference type="InterPro" id="IPR040448">
    <property type="entry name" value="PanZ_GNAT"/>
</dbReference>
<protein>
    <recommendedName>
        <fullName evidence="2">N-acetyltransferase domain-containing protein</fullName>
    </recommendedName>
</protein>
<gene>
    <name evidence="3" type="ORF">GCM10007157_26960</name>
</gene>
<feature type="domain" description="N-acetyltransferase" evidence="2">
    <location>
        <begin position="34"/>
        <end position="179"/>
    </location>
</feature>
<keyword evidence="4" id="KW-1185">Reference proteome</keyword>
<name>A0A8H9I5D2_9GAMM</name>
<dbReference type="Gene3D" id="3.40.630.30">
    <property type="match status" value="1"/>
</dbReference>
<evidence type="ECO:0000313" key="4">
    <source>
        <dbReference type="Proteomes" id="UP000623776"/>
    </source>
</evidence>
<comment type="caution">
    <text evidence="3">The sequence shown here is derived from an EMBL/GenBank/DDBJ whole genome shotgun (WGS) entry which is preliminary data.</text>
</comment>
<organism evidence="3 4">
    <name type="scientific">Vreelandella hamiltonii</name>
    <dbReference type="NCBI Taxonomy" id="502829"/>
    <lineage>
        <taxon>Bacteria</taxon>
        <taxon>Pseudomonadati</taxon>
        <taxon>Pseudomonadota</taxon>
        <taxon>Gammaproteobacteria</taxon>
        <taxon>Oceanospirillales</taxon>
        <taxon>Halomonadaceae</taxon>
        <taxon>Vreelandella</taxon>
    </lineage>
</organism>
<dbReference type="SUPFAM" id="SSF55729">
    <property type="entry name" value="Acyl-CoA N-acyltransferases (Nat)"/>
    <property type="match status" value="1"/>
</dbReference>
<dbReference type="GO" id="GO:0016747">
    <property type="term" value="F:acyltransferase activity, transferring groups other than amino-acyl groups"/>
    <property type="evidence" value="ECO:0007669"/>
    <property type="project" value="InterPro"/>
</dbReference>
<sequence length="184" mass="20635">MREMSPPIAALKQQPGCIGNEDFTMPVTLQYVDQARWDADEQVRIDLVRIYEDAPQERMPPPRVLPFIEQHLQGQHVFACALFNDRLLGAVAVQEGDDRAWWLSELCVRKTTRRRGVGSRLMALMGEQAKEEGRVLRIATTTLPLADRVLLSKLGYRPIADAEPTEPGLPATSDFVELDPQGKG</sequence>
<accession>A0A8H9I5D2</accession>
<feature type="region of interest" description="Disordered" evidence="1">
    <location>
        <begin position="161"/>
        <end position="184"/>
    </location>
</feature>
<dbReference type="InterPro" id="IPR000182">
    <property type="entry name" value="GNAT_dom"/>
</dbReference>
<dbReference type="InterPro" id="IPR016181">
    <property type="entry name" value="Acyl_CoA_acyltransferase"/>
</dbReference>
<reference evidence="4" key="1">
    <citation type="journal article" date="2019" name="Int. J. Syst. Evol. Microbiol.">
        <title>The Global Catalogue of Microorganisms (GCM) 10K type strain sequencing project: providing services to taxonomists for standard genome sequencing and annotation.</title>
        <authorList>
            <consortium name="The Broad Institute Genomics Platform"/>
            <consortium name="The Broad Institute Genome Sequencing Center for Infectious Disease"/>
            <person name="Wu L."/>
            <person name="Ma J."/>
        </authorList>
    </citation>
    <scope>NUCLEOTIDE SEQUENCE [LARGE SCALE GENOMIC DNA]</scope>
    <source>
        <strain evidence="4">KCTC 22154</strain>
    </source>
</reference>
<dbReference type="EMBL" id="BMXN01000018">
    <property type="protein sequence ID" value="GGW33935.1"/>
    <property type="molecule type" value="Genomic_DNA"/>
</dbReference>
<dbReference type="PROSITE" id="PS51186">
    <property type="entry name" value="GNAT"/>
    <property type="match status" value="1"/>
</dbReference>
<evidence type="ECO:0000256" key="1">
    <source>
        <dbReference type="SAM" id="MobiDB-lite"/>
    </source>
</evidence>
<dbReference type="Pfam" id="PF12568">
    <property type="entry name" value="PanZ"/>
    <property type="match status" value="1"/>
</dbReference>
<evidence type="ECO:0000313" key="3">
    <source>
        <dbReference type="EMBL" id="GGW33935.1"/>
    </source>
</evidence>
<evidence type="ECO:0000259" key="2">
    <source>
        <dbReference type="PROSITE" id="PS51186"/>
    </source>
</evidence>